<keyword evidence="2" id="KW-0732">Signal</keyword>
<dbReference type="Proteomes" id="UP000652567">
    <property type="component" value="Unassembled WGS sequence"/>
</dbReference>
<name>A0A928V805_9GAMM</name>
<evidence type="ECO:0000259" key="3">
    <source>
        <dbReference type="Pfam" id="PF00326"/>
    </source>
</evidence>
<dbReference type="AlphaFoldDB" id="A0A928V805"/>
<dbReference type="EMBL" id="PRDL01000001">
    <property type="protein sequence ID" value="MBE8717754.1"/>
    <property type="molecule type" value="Genomic_DNA"/>
</dbReference>
<evidence type="ECO:0000256" key="1">
    <source>
        <dbReference type="ARBA" id="ARBA00022801"/>
    </source>
</evidence>
<dbReference type="Pfam" id="PF00326">
    <property type="entry name" value="Peptidase_S9"/>
    <property type="match status" value="1"/>
</dbReference>
<feature type="signal peptide" evidence="2">
    <location>
        <begin position="1"/>
        <end position="35"/>
    </location>
</feature>
<evidence type="ECO:0000256" key="2">
    <source>
        <dbReference type="SAM" id="SignalP"/>
    </source>
</evidence>
<dbReference type="Gene3D" id="3.40.50.1820">
    <property type="entry name" value="alpha/beta hydrolase"/>
    <property type="match status" value="1"/>
</dbReference>
<feature type="domain" description="Peptidase S9 prolyl oligopeptidase catalytic" evidence="3">
    <location>
        <begin position="452"/>
        <end position="656"/>
    </location>
</feature>
<reference evidence="4" key="1">
    <citation type="submission" date="2018-07" db="EMBL/GenBank/DDBJ databases">
        <title>Genome assembly of strain Ka43.</title>
        <authorList>
            <person name="Kukolya J."/>
            <person name="Nagy I."/>
            <person name="Horvath B."/>
            <person name="Toth A."/>
        </authorList>
    </citation>
    <scope>NUCLEOTIDE SEQUENCE</scope>
    <source>
        <strain evidence="4">KB43</strain>
    </source>
</reference>
<dbReference type="GO" id="GO:0004252">
    <property type="term" value="F:serine-type endopeptidase activity"/>
    <property type="evidence" value="ECO:0007669"/>
    <property type="project" value="TreeGrafter"/>
</dbReference>
<sequence length="668" mass="75188">MILLHRFSLPLRSIIKRYPSALLIALSLLVPALQASQPDHHIDTADFYQGEALHHPQLSPDGTHLAVLQDVGNETIIMVRNLVTGDSFYPIKSDNERFKFNWIAWGNNDRLLLSVRFSNNRGMRILFTETRLLAIDAKKPSEVTTLIRPDAKADGWISQYQDNIIHWLHDDPEHVLISVDRESPAKQSVYKLNIYNGKTQRVKKFNAGIRSWLADQQGEVRVGVGYNDTKRETIIRVLPAGSKKWQTAWRYTLFEDPSITPLGFGHNPNELYLLADHDGRKAVFKSDLSKEGFPLELVISHPQYDIAGSLIYSHANKEVVGLYYSNSAFGSVFWNEEFKAFQAGLNKALPDSANYISSLSNDGRKYLLFSSHQTDPGTYYYGNRDTKELAAIAEVYPNIDRRKLTAKKMLRYKARDGLKLEGFLSLPAGDGKNLPTLIFPHGGPMSRDGNNFDSFSAFFANRGYAVFQPNFRGSSGYGHDFMMMAVAGMGLAMQDDLEDAVRFLAKEGITDEKRVCIVGASYGGYAALSGATKTPDLYRCAISFAGISDIVRLRETSKYFINGRAMQDQLGRNTAQLRETSPARFAEQVKIPILLVHGDNDTVVPVNQSQLMHERLKRAGKDVTYIELEDGSHFLDYYEHRKITFEAMEAFLQKHLPVNVKTASASLH</sequence>
<dbReference type="PANTHER" id="PTHR42776:SF27">
    <property type="entry name" value="DIPEPTIDYL PEPTIDASE FAMILY MEMBER 6"/>
    <property type="match status" value="1"/>
</dbReference>
<dbReference type="InterPro" id="IPR001375">
    <property type="entry name" value="Peptidase_S9_cat"/>
</dbReference>
<feature type="chain" id="PRO_5037182213" evidence="2">
    <location>
        <begin position="36"/>
        <end position="668"/>
    </location>
</feature>
<accession>A0A928V805</accession>
<evidence type="ECO:0000313" key="4">
    <source>
        <dbReference type="EMBL" id="MBE8717754.1"/>
    </source>
</evidence>
<keyword evidence="5" id="KW-1185">Reference proteome</keyword>
<dbReference type="RefSeq" id="WP_193909790.1">
    <property type="nucleotide sequence ID" value="NZ_PRDL01000001.1"/>
</dbReference>
<protein>
    <submittedName>
        <fullName evidence="4">S9 family peptidase</fullName>
    </submittedName>
</protein>
<proteinExistence type="predicted"/>
<gene>
    <name evidence="4" type="ORF">C4F51_11225</name>
</gene>
<evidence type="ECO:0000313" key="5">
    <source>
        <dbReference type="Proteomes" id="UP000652567"/>
    </source>
</evidence>
<dbReference type="GO" id="GO:0006508">
    <property type="term" value="P:proteolysis"/>
    <property type="evidence" value="ECO:0007669"/>
    <property type="project" value="InterPro"/>
</dbReference>
<dbReference type="SUPFAM" id="SSF53474">
    <property type="entry name" value="alpha/beta-Hydrolases"/>
    <property type="match status" value="1"/>
</dbReference>
<comment type="caution">
    <text evidence="4">The sequence shown here is derived from an EMBL/GenBank/DDBJ whole genome shotgun (WGS) entry which is preliminary data.</text>
</comment>
<keyword evidence="1" id="KW-0378">Hydrolase</keyword>
<dbReference type="SUPFAM" id="SSF82171">
    <property type="entry name" value="DPP6 N-terminal domain-like"/>
    <property type="match status" value="1"/>
</dbReference>
<dbReference type="PANTHER" id="PTHR42776">
    <property type="entry name" value="SERINE PEPTIDASE S9 FAMILY MEMBER"/>
    <property type="match status" value="1"/>
</dbReference>
<organism evidence="4 5">
    <name type="scientific">Cellvibrio polysaccharolyticus</name>
    <dbReference type="NCBI Taxonomy" id="2082724"/>
    <lineage>
        <taxon>Bacteria</taxon>
        <taxon>Pseudomonadati</taxon>
        <taxon>Pseudomonadota</taxon>
        <taxon>Gammaproteobacteria</taxon>
        <taxon>Cellvibrionales</taxon>
        <taxon>Cellvibrionaceae</taxon>
        <taxon>Cellvibrio</taxon>
    </lineage>
</organism>
<dbReference type="InterPro" id="IPR029058">
    <property type="entry name" value="AB_hydrolase_fold"/>
</dbReference>